<evidence type="ECO:0000256" key="3">
    <source>
        <dbReference type="ARBA" id="ARBA00023239"/>
    </source>
</evidence>
<dbReference type="CDD" id="cd07938">
    <property type="entry name" value="DRE_TIM_HMGL"/>
    <property type="match status" value="1"/>
</dbReference>
<dbReference type="Gene3D" id="3.20.20.70">
    <property type="entry name" value="Aldolase class I"/>
    <property type="match status" value="1"/>
</dbReference>
<proteinExistence type="inferred from homology"/>
<dbReference type="NCBIfam" id="NF004283">
    <property type="entry name" value="PRK05692.1"/>
    <property type="match status" value="1"/>
</dbReference>
<dbReference type="PANTHER" id="PTHR42738">
    <property type="entry name" value="HYDROXYMETHYLGLUTARYL-COA LYASE"/>
    <property type="match status" value="1"/>
</dbReference>
<keyword evidence="2" id="KW-0479">Metal-binding</keyword>
<dbReference type="AlphaFoldDB" id="A0A1M5PKC3"/>
<name>A0A1M5PKC3_9BACI</name>
<dbReference type="EMBL" id="FQXD01000003">
    <property type="protein sequence ID" value="SHH02242.1"/>
    <property type="molecule type" value="Genomic_DNA"/>
</dbReference>
<dbReference type="InterPro" id="IPR013785">
    <property type="entry name" value="Aldolase_TIM"/>
</dbReference>
<gene>
    <name evidence="5" type="ORF">SAMN05421807_103106</name>
</gene>
<feature type="domain" description="Pyruvate carboxyltransferase" evidence="4">
    <location>
        <begin position="26"/>
        <end position="293"/>
    </location>
</feature>
<dbReference type="Pfam" id="PF00682">
    <property type="entry name" value="HMGL-like"/>
    <property type="match status" value="1"/>
</dbReference>
<evidence type="ECO:0000313" key="6">
    <source>
        <dbReference type="Proteomes" id="UP000184079"/>
    </source>
</evidence>
<dbReference type="SUPFAM" id="SSF51569">
    <property type="entry name" value="Aldolase"/>
    <property type="match status" value="1"/>
</dbReference>
<dbReference type="PANTHER" id="PTHR42738:SF7">
    <property type="entry name" value="HYDROXYMETHYLGLUTARYL-COA LYASE"/>
    <property type="match status" value="1"/>
</dbReference>
<dbReference type="GO" id="GO:0006552">
    <property type="term" value="P:L-leucine catabolic process"/>
    <property type="evidence" value="ECO:0007669"/>
    <property type="project" value="TreeGrafter"/>
</dbReference>
<dbReference type="Proteomes" id="UP000184079">
    <property type="component" value="Unassembled WGS sequence"/>
</dbReference>
<dbReference type="GO" id="GO:0046951">
    <property type="term" value="P:ketone body biosynthetic process"/>
    <property type="evidence" value="ECO:0007669"/>
    <property type="project" value="TreeGrafter"/>
</dbReference>
<evidence type="ECO:0000256" key="2">
    <source>
        <dbReference type="ARBA" id="ARBA00022723"/>
    </source>
</evidence>
<dbReference type="GO" id="GO:0046872">
    <property type="term" value="F:metal ion binding"/>
    <property type="evidence" value="ECO:0007669"/>
    <property type="project" value="UniProtKB-KW"/>
</dbReference>
<evidence type="ECO:0000256" key="1">
    <source>
        <dbReference type="ARBA" id="ARBA00009405"/>
    </source>
</evidence>
<dbReference type="FunFam" id="3.20.20.70:FF:000071">
    <property type="entry name" value="Hydroxymethylglutaryl-CoA lyase"/>
    <property type="match status" value="1"/>
</dbReference>
<protein>
    <submittedName>
        <fullName evidence="5">Hydroxymethylglutaryl-CoA lyase</fullName>
    </submittedName>
</protein>
<sequence>MDAIGSCLAKHGFYERGRKVNYPNYIRLKEVGPRDGLQNEEAFIETDDKVKWINMLSESGVGEIEYSSFVHPKWIPQLRDAQEVGRKIKRNKNVFYSALVPNLKGLEHALEVGIDGASIFMSVSETHNKKNINKSISETYPVLRKVIKEAKQANKYVTGYVSTVFDCPYEGKVDPEQVIRVCNQLMEDGVDAISLGDTIGTAVPSQVEALLERMLTEFSSEQLIMHFHDTRGMAIANILTSLRYGITRFDSSVGGLGGCPYARGAAGNVATNDVLYLLHGLGIKTGIKEDKMQQAALFIQDKIGKKLPSKTVASQANDYKKTV</sequence>
<organism evidence="5 6">
    <name type="scientific">Virgibacillus chiguensis</name>
    <dbReference type="NCBI Taxonomy" id="411959"/>
    <lineage>
        <taxon>Bacteria</taxon>
        <taxon>Bacillati</taxon>
        <taxon>Bacillota</taxon>
        <taxon>Bacilli</taxon>
        <taxon>Bacillales</taxon>
        <taxon>Bacillaceae</taxon>
        <taxon>Virgibacillus</taxon>
    </lineage>
</organism>
<reference evidence="6" key="1">
    <citation type="submission" date="2016-11" db="EMBL/GenBank/DDBJ databases">
        <authorList>
            <person name="Varghese N."/>
            <person name="Submissions S."/>
        </authorList>
    </citation>
    <scope>NUCLEOTIDE SEQUENCE [LARGE SCALE GENOMIC DNA]</scope>
    <source>
        <strain evidence="6">CGMCC 1.6496</strain>
    </source>
</reference>
<evidence type="ECO:0000313" key="5">
    <source>
        <dbReference type="EMBL" id="SHH02242.1"/>
    </source>
</evidence>
<dbReference type="InterPro" id="IPR000891">
    <property type="entry name" value="PYR_CT"/>
</dbReference>
<keyword evidence="3 5" id="KW-0456">Lyase</keyword>
<dbReference type="GO" id="GO:0004419">
    <property type="term" value="F:hydroxymethylglutaryl-CoA lyase activity"/>
    <property type="evidence" value="ECO:0007669"/>
    <property type="project" value="TreeGrafter"/>
</dbReference>
<dbReference type="PROSITE" id="PS50991">
    <property type="entry name" value="PYR_CT"/>
    <property type="match status" value="1"/>
</dbReference>
<dbReference type="InterPro" id="IPR043594">
    <property type="entry name" value="HMGL"/>
</dbReference>
<comment type="similarity">
    <text evidence="1">Belongs to the HMG-CoA lyase family.</text>
</comment>
<keyword evidence="6" id="KW-1185">Reference proteome</keyword>
<evidence type="ECO:0000259" key="4">
    <source>
        <dbReference type="PROSITE" id="PS50991"/>
    </source>
</evidence>
<accession>A0A1M5PKC3</accession>